<evidence type="ECO:0000313" key="10">
    <source>
        <dbReference type="EMBL" id="CAF1360338.1"/>
    </source>
</evidence>
<dbReference type="Gene3D" id="1.20.1070.10">
    <property type="entry name" value="Rhodopsin 7-helix transmembrane proteins"/>
    <property type="match status" value="1"/>
</dbReference>
<feature type="transmembrane region" description="Helical" evidence="8">
    <location>
        <begin position="260"/>
        <end position="280"/>
    </location>
</feature>
<evidence type="ECO:0000256" key="7">
    <source>
        <dbReference type="ARBA" id="ARBA00023224"/>
    </source>
</evidence>
<dbReference type="Proteomes" id="UP000663852">
    <property type="component" value="Unassembled WGS sequence"/>
</dbReference>
<dbReference type="GO" id="GO:0004930">
    <property type="term" value="F:G protein-coupled receptor activity"/>
    <property type="evidence" value="ECO:0007669"/>
    <property type="project" value="UniProtKB-KW"/>
</dbReference>
<evidence type="ECO:0000256" key="3">
    <source>
        <dbReference type="ARBA" id="ARBA00022989"/>
    </source>
</evidence>
<feature type="transmembrane region" description="Helical" evidence="8">
    <location>
        <begin position="114"/>
        <end position="133"/>
    </location>
</feature>
<dbReference type="AlphaFoldDB" id="A0A815I3P7"/>
<accession>A0A815I3P7</accession>
<dbReference type="SUPFAM" id="SSF81321">
    <property type="entry name" value="Family A G protein-coupled receptor-like"/>
    <property type="match status" value="1"/>
</dbReference>
<keyword evidence="6" id="KW-0675">Receptor</keyword>
<keyword evidence="2 8" id="KW-0812">Transmembrane</keyword>
<evidence type="ECO:0000256" key="8">
    <source>
        <dbReference type="SAM" id="Phobius"/>
    </source>
</evidence>
<feature type="transmembrane region" description="Helical" evidence="8">
    <location>
        <begin position="39"/>
        <end position="60"/>
    </location>
</feature>
<evidence type="ECO:0000313" key="11">
    <source>
        <dbReference type="Proteomes" id="UP000663852"/>
    </source>
</evidence>
<reference evidence="10" key="1">
    <citation type="submission" date="2021-02" db="EMBL/GenBank/DDBJ databases">
        <authorList>
            <person name="Nowell W R."/>
        </authorList>
    </citation>
    <scope>NUCLEOTIDE SEQUENCE</scope>
</reference>
<gene>
    <name evidence="10" type="ORF">EDS130_LOCUS33784</name>
</gene>
<evidence type="ECO:0000259" key="9">
    <source>
        <dbReference type="PROSITE" id="PS50262"/>
    </source>
</evidence>
<evidence type="ECO:0000256" key="2">
    <source>
        <dbReference type="ARBA" id="ARBA00022692"/>
    </source>
</evidence>
<keyword evidence="3 8" id="KW-1133">Transmembrane helix</keyword>
<keyword evidence="7" id="KW-0807">Transducer</keyword>
<keyword evidence="5 8" id="KW-0472">Membrane</keyword>
<dbReference type="PANTHER" id="PTHR24243">
    <property type="entry name" value="G-PROTEIN COUPLED RECEPTOR"/>
    <property type="match status" value="1"/>
</dbReference>
<evidence type="ECO:0000256" key="6">
    <source>
        <dbReference type="ARBA" id="ARBA00023170"/>
    </source>
</evidence>
<evidence type="ECO:0000256" key="5">
    <source>
        <dbReference type="ARBA" id="ARBA00023136"/>
    </source>
</evidence>
<dbReference type="GO" id="GO:0005886">
    <property type="term" value="C:plasma membrane"/>
    <property type="evidence" value="ECO:0007669"/>
    <property type="project" value="TreeGrafter"/>
</dbReference>
<protein>
    <recommendedName>
        <fullName evidence="9">G-protein coupled receptors family 1 profile domain-containing protein</fullName>
    </recommendedName>
</protein>
<organism evidence="10 11">
    <name type="scientific">Adineta ricciae</name>
    <name type="common">Rotifer</name>
    <dbReference type="NCBI Taxonomy" id="249248"/>
    <lineage>
        <taxon>Eukaryota</taxon>
        <taxon>Metazoa</taxon>
        <taxon>Spiralia</taxon>
        <taxon>Gnathifera</taxon>
        <taxon>Rotifera</taxon>
        <taxon>Eurotatoria</taxon>
        <taxon>Bdelloidea</taxon>
        <taxon>Adinetida</taxon>
        <taxon>Adinetidae</taxon>
        <taxon>Adineta</taxon>
    </lineage>
</organism>
<keyword evidence="4" id="KW-0297">G-protein coupled receptor</keyword>
<sequence length="363" mass="41433">MFTGLKCSTFTTGAYPSTMSNATHGVSNSLLSAPYDLNIYFGLFLWVAGNIGSIGNLIVFRSPSFRAHAFSIYLFSQSIMDFIYFNFVLMTRILQKGFGIPLLTRYEALCKARQFFSFWGNQISFSLFSFGTIDRILSTRRSQNFRKWSNRPSLAYKMIVASFIFWFLLIGHRLVLYRIENGSCGPTSASSIYVEWDEWFEVATSAILPPVVMLIFAFLLIRSVREIIERRINPTAVDISPQAQNSNKNATLLAQMSSKLTIMLLLQSVLVVITYVPYAIELAYTSITDDWPKTPLQKAGEKIFTESTHLLSYVFFASSFYILLFTNSGFRRQFKRSFGIEKQNDLTMYQGTTLRTQTNVPIH</sequence>
<dbReference type="EMBL" id="CAJNOJ010000274">
    <property type="protein sequence ID" value="CAF1360338.1"/>
    <property type="molecule type" value="Genomic_DNA"/>
</dbReference>
<evidence type="ECO:0000256" key="1">
    <source>
        <dbReference type="ARBA" id="ARBA00004141"/>
    </source>
</evidence>
<name>A0A815I3P7_ADIRI</name>
<comment type="caution">
    <text evidence="10">The sequence shown here is derived from an EMBL/GenBank/DDBJ whole genome shotgun (WGS) entry which is preliminary data.</text>
</comment>
<dbReference type="PROSITE" id="PS50262">
    <property type="entry name" value="G_PROTEIN_RECEP_F1_2"/>
    <property type="match status" value="1"/>
</dbReference>
<feature type="transmembrane region" description="Helical" evidence="8">
    <location>
        <begin position="310"/>
        <end position="330"/>
    </location>
</feature>
<evidence type="ECO:0000256" key="4">
    <source>
        <dbReference type="ARBA" id="ARBA00023040"/>
    </source>
</evidence>
<feature type="domain" description="G-protein coupled receptors family 1 profile" evidence="9">
    <location>
        <begin position="52"/>
        <end position="323"/>
    </location>
</feature>
<dbReference type="InterPro" id="IPR017452">
    <property type="entry name" value="GPCR_Rhodpsn_7TM"/>
</dbReference>
<feature type="transmembrane region" description="Helical" evidence="8">
    <location>
        <begin position="154"/>
        <end position="179"/>
    </location>
</feature>
<proteinExistence type="predicted"/>
<dbReference type="PANTHER" id="PTHR24243:SF233">
    <property type="entry name" value="THYROTROPIN-RELEASING HORMONE RECEPTOR"/>
    <property type="match status" value="1"/>
</dbReference>
<comment type="subcellular location">
    <subcellularLocation>
        <location evidence="1">Membrane</location>
        <topology evidence="1">Multi-pass membrane protein</topology>
    </subcellularLocation>
</comment>
<feature type="transmembrane region" description="Helical" evidence="8">
    <location>
        <begin position="199"/>
        <end position="221"/>
    </location>
</feature>
<feature type="transmembrane region" description="Helical" evidence="8">
    <location>
        <begin position="72"/>
        <end position="94"/>
    </location>
</feature>